<protein>
    <recommendedName>
        <fullName evidence="2">PH domain-containing protein</fullName>
    </recommendedName>
</protein>
<keyword evidence="4" id="KW-1185">Reference proteome</keyword>
<accession>A0ABC8V551</accession>
<evidence type="ECO:0000313" key="4">
    <source>
        <dbReference type="Proteomes" id="UP001642360"/>
    </source>
</evidence>
<dbReference type="AlphaFoldDB" id="A0ABC8V551"/>
<name>A0ABC8V551_9AQUA</name>
<dbReference type="PANTHER" id="PTHR12752">
    <property type="entry name" value="PHOSPHOINOSITOL 3-PHOSPHATE-BINDING PROTEIN"/>
    <property type="match status" value="1"/>
</dbReference>
<dbReference type="InterPro" id="IPR001849">
    <property type="entry name" value="PH_domain"/>
</dbReference>
<dbReference type="Proteomes" id="UP001642360">
    <property type="component" value="Unassembled WGS sequence"/>
</dbReference>
<evidence type="ECO:0000313" key="3">
    <source>
        <dbReference type="EMBL" id="CAK9188450.1"/>
    </source>
</evidence>
<dbReference type="PROSITE" id="PS50003">
    <property type="entry name" value="PH_DOMAIN"/>
    <property type="match status" value="1"/>
</dbReference>
<feature type="domain" description="PH" evidence="2">
    <location>
        <begin position="1"/>
        <end position="107"/>
    </location>
</feature>
<gene>
    <name evidence="3" type="ORF">ILEXP_LOCUS59136</name>
</gene>
<reference evidence="3 4" key="1">
    <citation type="submission" date="2024-02" db="EMBL/GenBank/DDBJ databases">
        <authorList>
            <person name="Vignale AGUSTIN F."/>
            <person name="Sosa J E."/>
            <person name="Modenutti C."/>
        </authorList>
    </citation>
    <scope>NUCLEOTIDE SEQUENCE [LARGE SCALE GENOMIC DNA]</scope>
</reference>
<evidence type="ECO:0000256" key="1">
    <source>
        <dbReference type="SAM" id="MobiDB-lite"/>
    </source>
</evidence>
<comment type="caution">
    <text evidence="3">The sequence shown here is derived from an EMBL/GenBank/DDBJ whole genome shotgun (WGS) entry which is preliminary data.</text>
</comment>
<evidence type="ECO:0000259" key="2">
    <source>
        <dbReference type="PROSITE" id="PS50003"/>
    </source>
</evidence>
<proteinExistence type="predicted"/>
<feature type="region of interest" description="Disordered" evidence="1">
    <location>
        <begin position="150"/>
        <end position="176"/>
    </location>
</feature>
<dbReference type="EMBL" id="CAUOFW020010482">
    <property type="protein sequence ID" value="CAK9188450.1"/>
    <property type="molecule type" value="Genomic_DNA"/>
</dbReference>
<sequence length="223" mass="25269">MALNPKDVYPPSNDLSLRRFRCKDGSTSRAVRDLCCGKRDDSDEEKVLGSILLPSYKISPCTTIEGKLFRKKFSFKAEHANMRTYYFASDSREKMVQWMNAMSLASIAQDQSVGKNESRKTNTLAPSVRDKNMTVGFSIPNNWPRNMRMNNGMPNGSHPSNNLNQNHPYHPSNSNNVENYVQPLYVNAPPKPRRIGEPSDSTYDKAVPALWLKSLQTHLQSDL</sequence>
<organism evidence="3 4">
    <name type="scientific">Ilex paraguariensis</name>
    <name type="common">yerba mate</name>
    <dbReference type="NCBI Taxonomy" id="185542"/>
    <lineage>
        <taxon>Eukaryota</taxon>
        <taxon>Viridiplantae</taxon>
        <taxon>Streptophyta</taxon>
        <taxon>Embryophyta</taxon>
        <taxon>Tracheophyta</taxon>
        <taxon>Spermatophyta</taxon>
        <taxon>Magnoliopsida</taxon>
        <taxon>eudicotyledons</taxon>
        <taxon>Gunneridae</taxon>
        <taxon>Pentapetalae</taxon>
        <taxon>asterids</taxon>
        <taxon>campanulids</taxon>
        <taxon>Aquifoliales</taxon>
        <taxon>Aquifoliaceae</taxon>
        <taxon>Ilex</taxon>
    </lineage>
</organism>
<dbReference type="InterPro" id="IPR011993">
    <property type="entry name" value="PH-like_dom_sf"/>
</dbReference>
<feature type="compositionally biased region" description="Polar residues" evidence="1">
    <location>
        <begin position="157"/>
        <end position="176"/>
    </location>
</feature>
<dbReference type="PANTHER" id="PTHR12752:SF9">
    <property type="entry name" value="KRAMER, ISOFORM I"/>
    <property type="match status" value="1"/>
</dbReference>
<dbReference type="Gene3D" id="2.30.29.30">
    <property type="entry name" value="Pleckstrin-homology domain (PH domain)/Phosphotyrosine-binding domain (PTB)"/>
    <property type="match status" value="1"/>
</dbReference>
<dbReference type="SUPFAM" id="SSF50729">
    <property type="entry name" value="PH domain-like"/>
    <property type="match status" value="1"/>
</dbReference>